<gene>
    <name evidence="5" type="ORF">Aargi30884_23640</name>
</gene>
<keyword evidence="4" id="KW-0472">Membrane</keyword>
<dbReference type="InterPro" id="IPR051201">
    <property type="entry name" value="Chloro_Bact_Ser_Proteases"/>
</dbReference>
<sequence length="328" mass="35414">MCKETKNILIQKSHEDVHQDLSSIRKRNRGKRISFLFLMAILFGIVSAVSNYGTSILMKQSFENTNSLHMLNVSTNKSSSTNSLNVTDIASSSLSSVVSVTNVSVQEVKNYFGNWMGRSQGFPNSQIQQSVSCGSGIILYEDDSQIYMVTNYHVVEGATNLSVTFIDDETYEAFLCGYDENIDLAVIKVDSSTLSDSTKSQLNVMEIGDSNALQVGEQVVAIGNALGYGQSVTTGIVSAVNRTMHNETKDSSESLFRNSELNDTSSTSIGYIQTDAAINPGNSGGALIDMDGKLIGINTAKISSTDVEGIGYAIPISQVLDLIKSLMQ</sequence>
<comment type="similarity">
    <text evidence="1">Belongs to the peptidase S1C family.</text>
</comment>
<evidence type="ECO:0000256" key="4">
    <source>
        <dbReference type="SAM" id="Phobius"/>
    </source>
</evidence>
<dbReference type="InterPro" id="IPR043504">
    <property type="entry name" value="Peptidase_S1_PA_chymotrypsin"/>
</dbReference>
<dbReference type="AlphaFoldDB" id="A0A6N4TLK7"/>
<organism evidence="5 6">
    <name type="scientific">Amedibacterium intestinale</name>
    <dbReference type="NCBI Taxonomy" id="2583452"/>
    <lineage>
        <taxon>Bacteria</taxon>
        <taxon>Bacillati</taxon>
        <taxon>Bacillota</taxon>
        <taxon>Erysipelotrichia</taxon>
        <taxon>Erysipelotrichales</taxon>
        <taxon>Erysipelotrichaceae</taxon>
        <taxon>Amedibacterium</taxon>
    </lineage>
</organism>
<dbReference type="Pfam" id="PF13365">
    <property type="entry name" value="Trypsin_2"/>
    <property type="match status" value="1"/>
</dbReference>
<evidence type="ECO:0000313" key="5">
    <source>
        <dbReference type="EMBL" id="BBK23461.1"/>
    </source>
</evidence>
<accession>A0A6N4TLK7</accession>
<dbReference type="PRINTS" id="PR00834">
    <property type="entry name" value="PROTEASES2C"/>
</dbReference>
<dbReference type="SUPFAM" id="SSF50494">
    <property type="entry name" value="Trypsin-like serine proteases"/>
    <property type="match status" value="1"/>
</dbReference>
<evidence type="ECO:0000256" key="2">
    <source>
        <dbReference type="ARBA" id="ARBA00022670"/>
    </source>
</evidence>
<dbReference type="InterPro" id="IPR009003">
    <property type="entry name" value="Peptidase_S1_PA"/>
</dbReference>
<dbReference type="InterPro" id="IPR001940">
    <property type="entry name" value="Peptidase_S1C"/>
</dbReference>
<dbReference type="EMBL" id="AP019695">
    <property type="protein sequence ID" value="BBK23461.1"/>
    <property type="molecule type" value="Genomic_DNA"/>
</dbReference>
<feature type="transmembrane region" description="Helical" evidence="4">
    <location>
        <begin position="33"/>
        <end position="53"/>
    </location>
</feature>
<evidence type="ECO:0000256" key="3">
    <source>
        <dbReference type="ARBA" id="ARBA00022801"/>
    </source>
</evidence>
<protein>
    <recommendedName>
        <fullName evidence="7">Serine protease</fullName>
    </recommendedName>
</protein>
<dbReference type="GO" id="GO:0006508">
    <property type="term" value="P:proteolysis"/>
    <property type="evidence" value="ECO:0007669"/>
    <property type="project" value="UniProtKB-KW"/>
</dbReference>
<keyword evidence="6" id="KW-1185">Reference proteome</keyword>
<dbReference type="PANTHER" id="PTHR43343:SF3">
    <property type="entry name" value="PROTEASE DO-LIKE 8, CHLOROPLASTIC"/>
    <property type="match status" value="1"/>
</dbReference>
<keyword evidence="4" id="KW-0812">Transmembrane</keyword>
<proteinExistence type="inferred from homology"/>
<reference evidence="6" key="1">
    <citation type="submission" date="2019-05" db="EMBL/GenBank/DDBJ databases">
        <title>Complete genome sequencing of Absiella argi strain JCM 30884.</title>
        <authorList>
            <person name="Sakamoto M."/>
            <person name="Murakami T."/>
            <person name="Mori H."/>
        </authorList>
    </citation>
    <scope>NUCLEOTIDE SEQUENCE [LARGE SCALE GENOMIC DNA]</scope>
    <source>
        <strain evidence="6">JCM 30884</strain>
    </source>
</reference>
<keyword evidence="2" id="KW-0645">Protease</keyword>
<dbReference type="GO" id="GO:0004252">
    <property type="term" value="F:serine-type endopeptidase activity"/>
    <property type="evidence" value="ECO:0007669"/>
    <property type="project" value="InterPro"/>
</dbReference>
<evidence type="ECO:0000313" key="6">
    <source>
        <dbReference type="Proteomes" id="UP000464754"/>
    </source>
</evidence>
<dbReference type="KEGG" id="aarg:Aargi30884_23640"/>
<name>A0A6N4TLK7_9FIRM</name>
<keyword evidence="4" id="KW-1133">Transmembrane helix</keyword>
<dbReference type="Gene3D" id="2.40.10.10">
    <property type="entry name" value="Trypsin-like serine proteases"/>
    <property type="match status" value="2"/>
</dbReference>
<dbReference type="Proteomes" id="UP000464754">
    <property type="component" value="Chromosome"/>
</dbReference>
<dbReference type="PANTHER" id="PTHR43343">
    <property type="entry name" value="PEPTIDASE S12"/>
    <property type="match status" value="1"/>
</dbReference>
<evidence type="ECO:0008006" key="7">
    <source>
        <dbReference type="Google" id="ProtNLM"/>
    </source>
</evidence>
<dbReference type="RefSeq" id="WP_115715941.1">
    <property type="nucleotide sequence ID" value="NZ_AP019695.1"/>
</dbReference>
<evidence type="ECO:0000256" key="1">
    <source>
        <dbReference type="ARBA" id="ARBA00010541"/>
    </source>
</evidence>
<keyword evidence="3" id="KW-0378">Hydrolase</keyword>